<proteinExistence type="predicted"/>
<sequence>MRVLLKGGAYTARSIIADAQRCVNLYPENNPEDAEAPVTHYPTPGLRVYSTPPIAGESRCIYTASNGQRFEVVASNVYAVSSIGAYTLLGNLTTTTGPVSIQDNGIDAVVVDGSPTGFTIHLGTNVWAQITDPAFYGADRVDYVDGYFIFNKPGTQQFYISNYQSVTFNPLDIASKSTAPDLLVTLAVMHREIWMFGQKTIEVWFNTGASDFTFGRMPGVFIEHGCAAKHSVAKIGLTLFWLGQDDRGQGIVYAGRNYTANRISTHALEQEIATYARIDDAIGCSYQQSGHEFYVLTFPTANKTWCFDTATNMWHQRAYLEADGSLSRHRMNNANLYDGLNLVGDWKTGVVYVLDQTVFDDNGNPIVRIRSFPHLGANGKRALFRQFIADMEVGEGVAQDAYDPELRLRWSDDRGASWGNAVSGNLGKLGEFLTCIQFQRLGYARDRVFELSWSAPVKTALNGAYVDVSSART</sequence>
<protein>
    <recommendedName>
        <fullName evidence="3">Bacteriophage P22, Gp10, DNA-stabilising</fullName>
    </recommendedName>
</protein>
<dbReference type="Proteomes" id="UP000400981">
    <property type="component" value="Unassembled WGS sequence"/>
</dbReference>
<dbReference type="OrthoDB" id="7842371at2"/>
<reference evidence="1 2" key="1">
    <citation type="submission" date="2019-08" db="EMBL/GenBank/DDBJ databases">
        <authorList>
            <person name="Peeters C."/>
        </authorList>
    </citation>
    <scope>NUCLEOTIDE SEQUENCE [LARGE SCALE GENOMIC DNA]</scope>
    <source>
        <strain evidence="1 2">LMG 31012</strain>
    </source>
</reference>
<evidence type="ECO:0000313" key="1">
    <source>
        <dbReference type="EMBL" id="VVE31615.1"/>
    </source>
</evidence>
<dbReference type="AlphaFoldDB" id="A0A5E4X667"/>
<dbReference type="RefSeq" id="WP_150590765.1">
    <property type="nucleotide sequence ID" value="NZ_CABPSH010000010.1"/>
</dbReference>
<dbReference type="EMBL" id="CABPSH010000010">
    <property type="protein sequence ID" value="VVE31615.1"/>
    <property type="molecule type" value="Genomic_DNA"/>
</dbReference>
<evidence type="ECO:0000313" key="2">
    <source>
        <dbReference type="Proteomes" id="UP000400981"/>
    </source>
</evidence>
<gene>
    <name evidence="1" type="ORF">PEP31012_03708</name>
</gene>
<name>A0A5E4X667_9BURK</name>
<organism evidence="1 2">
    <name type="scientific">Pandoraea eparura</name>
    <dbReference type="NCBI Taxonomy" id="2508291"/>
    <lineage>
        <taxon>Bacteria</taxon>
        <taxon>Pseudomonadati</taxon>
        <taxon>Pseudomonadota</taxon>
        <taxon>Betaproteobacteria</taxon>
        <taxon>Burkholderiales</taxon>
        <taxon>Burkholderiaceae</taxon>
        <taxon>Pandoraea</taxon>
    </lineage>
</organism>
<evidence type="ECO:0008006" key="3">
    <source>
        <dbReference type="Google" id="ProtNLM"/>
    </source>
</evidence>
<keyword evidence="2" id="KW-1185">Reference proteome</keyword>
<accession>A0A5E4X667</accession>